<sequence length="89" mass="9863">MDIVNMKYHPSILKKELKLSNSIINMVTTLRRKWSKHSESSAPSKSTVTRIIETTGSVSDLPRSGRPHSATCETNINLVKASLEASPQK</sequence>
<name>A0ABY6LKS7_9ARAC</name>
<evidence type="ECO:0000313" key="2">
    <source>
        <dbReference type="Proteomes" id="UP001235939"/>
    </source>
</evidence>
<reference evidence="1 2" key="1">
    <citation type="submission" date="2022-01" db="EMBL/GenBank/DDBJ databases">
        <title>A chromosomal length assembly of Cordylochernes scorpioides.</title>
        <authorList>
            <person name="Zeh D."/>
            <person name="Zeh J."/>
        </authorList>
    </citation>
    <scope>NUCLEOTIDE SEQUENCE [LARGE SCALE GENOMIC DNA]</scope>
    <source>
        <strain evidence="1">IN4F17</strain>
        <tissue evidence="1">Whole Body</tissue>
    </source>
</reference>
<gene>
    <name evidence="1" type="ORF">LAZ67_20002518</name>
</gene>
<protein>
    <submittedName>
        <fullName evidence="1">Uncharacterized protein</fullName>
    </submittedName>
</protein>
<dbReference type="Proteomes" id="UP001235939">
    <property type="component" value="Chromosome 20"/>
</dbReference>
<proteinExistence type="predicted"/>
<organism evidence="1 2">
    <name type="scientific">Cordylochernes scorpioides</name>
    <dbReference type="NCBI Taxonomy" id="51811"/>
    <lineage>
        <taxon>Eukaryota</taxon>
        <taxon>Metazoa</taxon>
        <taxon>Ecdysozoa</taxon>
        <taxon>Arthropoda</taxon>
        <taxon>Chelicerata</taxon>
        <taxon>Arachnida</taxon>
        <taxon>Pseudoscorpiones</taxon>
        <taxon>Cheliferoidea</taxon>
        <taxon>Chernetidae</taxon>
        <taxon>Cordylochernes</taxon>
    </lineage>
</organism>
<dbReference type="EMBL" id="CP092882">
    <property type="protein sequence ID" value="UYV81809.1"/>
    <property type="molecule type" value="Genomic_DNA"/>
</dbReference>
<accession>A0ABY6LKS7</accession>
<evidence type="ECO:0000313" key="1">
    <source>
        <dbReference type="EMBL" id="UYV81809.1"/>
    </source>
</evidence>
<keyword evidence="2" id="KW-1185">Reference proteome</keyword>